<keyword evidence="3" id="KW-1185">Reference proteome</keyword>
<protein>
    <submittedName>
        <fullName evidence="2">Uncharacterized protein</fullName>
    </submittedName>
</protein>
<accession>A0A8J3LUX0</accession>
<dbReference type="EMBL" id="BONV01000009">
    <property type="protein sequence ID" value="GIG79568.1"/>
    <property type="molecule type" value="Genomic_DNA"/>
</dbReference>
<organism evidence="2 3">
    <name type="scientific">Planotetraspora kaengkrachanensis</name>
    <dbReference type="NCBI Taxonomy" id="575193"/>
    <lineage>
        <taxon>Bacteria</taxon>
        <taxon>Bacillati</taxon>
        <taxon>Actinomycetota</taxon>
        <taxon>Actinomycetes</taxon>
        <taxon>Streptosporangiales</taxon>
        <taxon>Streptosporangiaceae</taxon>
        <taxon>Planotetraspora</taxon>
    </lineage>
</organism>
<keyword evidence="1" id="KW-0812">Transmembrane</keyword>
<dbReference type="AlphaFoldDB" id="A0A8J3LUX0"/>
<reference evidence="2 3" key="1">
    <citation type="submission" date="2021-01" db="EMBL/GenBank/DDBJ databases">
        <title>Whole genome shotgun sequence of Planotetraspora kaengkrachanensis NBRC 104272.</title>
        <authorList>
            <person name="Komaki H."/>
            <person name="Tamura T."/>
        </authorList>
    </citation>
    <scope>NUCLEOTIDE SEQUENCE [LARGE SCALE GENOMIC DNA]</scope>
    <source>
        <strain evidence="2 3">NBRC 104272</strain>
    </source>
</reference>
<gene>
    <name evidence="2" type="ORF">Pka01_26950</name>
</gene>
<comment type="caution">
    <text evidence="2">The sequence shown here is derived from an EMBL/GenBank/DDBJ whole genome shotgun (WGS) entry which is preliminary data.</text>
</comment>
<dbReference type="RefSeq" id="WP_203883019.1">
    <property type="nucleotide sequence ID" value="NZ_BAABHH010000016.1"/>
</dbReference>
<feature type="transmembrane region" description="Helical" evidence="1">
    <location>
        <begin position="60"/>
        <end position="83"/>
    </location>
</feature>
<keyword evidence="1" id="KW-1133">Transmembrane helix</keyword>
<keyword evidence="1" id="KW-0472">Membrane</keyword>
<evidence type="ECO:0000313" key="3">
    <source>
        <dbReference type="Proteomes" id="UP000630097"/>
    </source>
</evidence>
<feature type="transmembrane region" description="Helical" evidence="1">
    <location>
        <begin position="20"/>
        <end position="40"/>
    </location>
</feature>
<name>A0A8J3LUX0_9ACTN</name>
<sequence length="226" mass="24402">METSSPGEEYLLITSKDRPLPSVVILCLAGAVLAGGYPALRWVSQHVDGLALGSAYSAGGVFLLLVLWVVGKHVEFLVNWAYWRRRGVPAMRLTPSGLDYSGAFTGTFPLHVPWGLVEGCGYRPNGDGHLFWCVDLHPAAVVDSVPASIYVRPVAPNRAREVAEELARAASADGEHVDVDLLSHELAFGTPVAINLHRVHGVPLAEVEEKLQGWTDGRCSFRACPV</sequence>
<evidence type="ECO:0000313" key="2">
    <source>
        <dbReference type="EMBL" id="GIG79568.1"/>
    </source>
</evidence>
<evidence type="ECO:0000256" key="1">
    <source>
        <dbReference type="SAM" id="Phobius"/>
    </source>
</evidence>
<dbReference type="Proteomes" id="UP000630097">
    <property type="component" value="Unassembled WGS sequence"/>
</dbReference>
<proteinExistence type="predicted"/>